<protein>
    <submittedName>
        <fullName evidence="2">Uncharacterized protein</fullName>
    </submittedName>
</protein>
<sequence>MVNGVHPSVSLNSIAEPFSTNILTMASCPALAAHHNGVLPLSSAESAITSCRAISILATVSWPFRAACINGVSPPGPLRPPSTSLRVSSNHTRSSSPSSAACNNANGSSNAISVISLASE</sequence>
<evidence type="ECO:0000313" key="3">
    <source>
        <dbReference type="Proteomes" id="UP000325945"/>
    </source>
</evidence>
<feature type="region of interest" description="Disordered" evidence="1">
    <location>
        <begin position="73"/>
        <end position="107"/>
    </location>
</feature>
<gene>
    <name evidence="2" type="ORF">BDV39DRAFT_186956</name>
</gene>
<organism evidence="2 3">
    <name type="scientific">Aspergillus sergii</name>
    <dbReference type="NCBI Taxonomy" id="1034303"/>
    <lineage>
        <taxon>Eukaryota</taxon>
        <taxon>Fungi</taxon>
        <taxon>Dikarya</taxon>
        <taxon>Ascomycota</taxon>
        <taxon>Pezizomycotina</taxon>
        <taxon>Eurotiomycetes</taxon>
        <taxon>Eurotiomycetidae</taxon>
        <taxon>Eurotiales</taxon>
        <taxon>Aspergillaceae</taxon>
        <taxon>Aspergillus</taxon>
        <taxon>Aspergillus subgen. Circumdati</taxon>
    </lineage>
</organism>
<feature type="compositionally biased region" description="Low complexity" evidence="1">
    <location>
        <begin position="88"/>
        <end position="107"/>
    </location>
</feature>
<name>A0A5N6WKY7_9EURO</name>
<keyword evidence="3" id="KW-1185">Reference proteome</keyword>
<evidence type="ECO:0000256" key="1">
    <source>
        <dbReference type="SAM" id="MobiDB-lite"/>
    </source>
</evidence>
<reference evidence="3" key="1">
    <citation type="submission" date="2019-04" db="EMBL/GenBank/DDBJ databases">
        <title>Friends and foes A comparative genomics studyof 23 Aspergillus species from section Flavi.</title>
        <authorList>
            <consortium name="DOE Joint Genome Institute"/>
            <person name="Kjaerbolling I."/>
            <person name="Vesth T."/>
            <person name="Frisvad J.C."/>
            <person name="Nybo J.L."/>
            <person name="Theobald S."/>
            <person name="Kildgaard S."/>
            <person name="Isbrandt T."/>
            <person name="Kuo A."/>
            <person name="Sato A."/>
            <person name="Lyhne E.K."/>
            <person name="Kogle M.E."/>
            <person name="Wiebenga A."/>
            <person name="Kun R.S."/>
            <person name="Lubbers R.J."/>
            <person name="Makela M.R."/>
            <person name="Barry K."/>
            <person name="Chovatia M."/>
            <person name="Clum A."/>
            <person name="Daum C."/>
            <person name="Haridas S."/>
            <person name="He G."/>
            <person name="LaButti K."/>
            <person name="Lipzen A."/>
            <person name="Mondo S."/>
            <person name="Riley R."/>
            <person name="Salamov A."/>
            <person name="Simmons B.A."/>
            <person name="Magnuson J.K."/>
            <person name="Henrissat B."/>
            <person name="Mortensen U.H."/>
            <person name="Larsen T.O."/>
            <person name="Devries R.P."/>
            <person name="Grigoriev I.V."/>
            <person name="Machida M."/>
            <person name="Baker S.E."/>
            <person name="Andersen M.R."/>
        </authorList>
    </citation>
    <scope>NUCLEOTIDE SEQUENCE [LARGE SCALE GENOMIC DNA]</scope>
    <source>
        <strain evidence="3">CBS 130017</strain>
    </source>
</reference>
<dbReference type="AlphaFoldDB" id="A0A5N6WKY7"/>
<dbReference type="Proteomes" id="UP000325945">
    <property type="component" value="Unassembled WGS sequence"/>
</dbReference>
<accession>A0A5N6WKY7</accession>
<proteinExistence type="predicted"/>
<dbReference type="EMBL" id="ML741891">
    <property type="protein sequence ID" value="KAE8320906.1"/>
    <property type="molecule type" value="Genomic_DNA"/>
</dbReference>
<evidence type="ECO:0000313" key="2">
    <source>
        <dbReference type="EMBL" id="KAE8320906.1"/>
    </source>
</evidence>